<organism evidence="7 8">
    <name type="scientific">Ceratopteris richardii</name>
    <name type="common">Triangle waterfern</name>
    <dbReference type="NCBI Taxonomy" id="49495"/>
    <lineage>
        <taxon>Eukaryota</taxon>
        <taxon>Viridiplantae</taxon>
        <taxon>Streptophyta</taxon>
        <taxon>Embryophyta</taxon>
        <taxon>Tracheophyta</taxon>
        <taxon>Polypodiopsida</taxon>
        <taxon>Polypodiidae</taxon>
        <taxon>Polypodiales</taxon>
        <taxon>Pteridineae</taxon>
        <taxon>Pteridaceae</taxon>
        <taxon>Parkerioideae</taxon>
        <taxon>Ceratopteris</taxon>
    </lineage>
</organism>
<comment type="similarity">
    <text evidence="2 5">Belongs to the UTP11 family.</text>
</comment>
<dbReference type="PANTHER" id="PTHR12838:SF0">
    <property type="entry name" value="U3 SMALL NUCLEOLAR RNA-ASSOCIATED PROTEIN 11-RELATED"/>
    <property type="match status" value="1"/>
</dbReference>
<keyword evidence="4 5" id="KW-0539">Nucleus</keyword>
<dbReference type="OMA" id="DLKYVVM"/>
<dbReference type="AlphaFoldDB" id="A0A8T2QA41"/>
<evidence type="ECO:0000256" key="2">
    <source>
        <dbReference type="ARBA" id="ARBA00008105"/>
    </source>
</evidence>
<evidence type="ECO:0000256" key="6">
    <source>
        <dbReference type="SAM" id="MobiDB-lite"/>
    </source>
</evidence>
<comment type="subcellular location">
    <subcellularLocation>
        <location evidence="1 5">Nucleus</location>
        <location evidence="1 5">Nucleolus</location>
    </subcellularLocation>
</comment>
<dbReference type="GO" id="GO:0006364">
    <property type="term" value="P:rRNA processing"/>
    <property type="evidence" value="ECO:0007669"/>
    <property type="project" value="UniProtKB-UniRule"/>
</dbReference>
<dbReference type="Proteomes" id="UP000825935">
    <property type="component" value="Chromosome 37"/>
</dbReference>
<evidence type="ECO:0000256" key="3">
    <source>
        <dbReference type="ARBA" id="ARBA00022552"/>
    </source>
</evidence>
<evidence type="ECO:0000313" key="8">
    <source>
        <dbReference type="Proteomes" id="UP000825935"/>
    </source>
</evidence>
<dbReference type="PANTHER" id="PTHR12838">
    <property type="entry name" value="U3 SMALL NUCLEOLAR RNA-ASSOCIATED PROTEIN 11"/>
    <property type="match status" value="1"/>
</dbReference>
<evidence type="ECO:0000313" key="7">
    <source>
        <dbReference type="EMBL" id="KAH7280478.1"/>
    </source>
</evidence>
<comment type="caution">
    <text evidence="7">The sequence shown here is derived from an EMBL/GenBank/DDBJ whole genome shotgun (WGS) entry which is preliminary data.</text>
</comment>
<dbReference type="EMBL" id="CM035442">
    <property type="protein sequence ID" value="KAH7280480.1"/>
    <property type="molecule type" value="Genomic_DNA"/>
</dbReference>
<evidence type="ECO:0000256" key="4">
    <source>
        <dbReference type="ARBA" id="ARBA00023242"/>
    </source>
</evidence>
<evidence type="ECO:0000256" key="5">
    <source>
        <dbReference type="PIRNR" id="PIRNR015952"/>
    </source>
</evidence>
<dbReference type="OrthoDB" id="29058at2759"/>
<comment type="subunit">
    <text evidence="5">Component of the ribosomal small subunit (SSU) processome.</text>
</comment>
<dbReference type="GO" id="GO:0032040">
    <property type="term" value="C:small-subunit processome"/>
    <property type="evidence" value="ECO:0007669"/>
    <property type="project" value="UniProtKB-UniRule"/>
</dbReference>
<comment type="function">
    <text evidence="5">Involved in nucleolar processing of pre-18S ribosomal RNA.</text>
</comment>
<keyword evidence="3 5" id="KW-0698">rRNA processing</keyword>
<proteinExistence type="inferred from homology"/>
<protein>
    <recommendedName>
        <fullName evidence="5">U3 small nucleolar RNA-associated protein 11</fullName>
        <shortName evidence="5">U3 snoRNA-associated protein 11</shortName>
    </recommendedName>
</protein>
<evidence type="ECO:0000256" key="1">
    <source>
        <dbReference type="ARBA" id="ARBA00004604"/>
    </source>
</evidence>
<dbReference type="Pfam" id="PF03998">
    <property type="entry name" value="Utp11"/>
    <property type="match status" value="1"/>
</dbReference>
<gene>
    <name evidence="7" type="ORF">KP509_37G069600</name>
</gene>
<keyword evidence="8" id="KW-1185">Reference proteome</keyword>
<reference evidence="7" key="1">
    <citation type="submission" date="2021-08" db="EMBL/GenBank/DDBJ databases">
        <title>WGS assembly of Ceratopteris richardii.</title>
        <authorList>
            <person name="Marchant D.B."/>
            <person name="Chen G."/>
            <person name="Jenkins J."/>
            <person name="Shu S."/>
            <person name="Leebens-Mack J."/>
            <person name="Grimwood J."/>
            <person name="Schmutz J."/>
            <person name="Soltis P."/>
            <person name="Soltis D."/>
            <person name="Chen Z.-H."/>
        </authorList>
    </citation>
    <scope>NUCLEOTIDE SEQUENCE</scope>
    <source>
        <strain evidence="7">Whitten #5841</strain>
        <tissue evidence="7">Leaf</tissue>
    </source>
</reference>
<dbReference type="PIRSF" id="PIRSF015952">
    <property type="entry name" value="U3snoRNP11"/>
    <property type="match status" value="1"/>
</dbReference>
<name>A0A8T2QA41_CERRI</name>
<dbReference type="InterPro" id="IPR007144">
    <property type="entry name" value="SSU_processome_Utp11"/>
</dbReference>
<dbReference type="EMBL" id="CM035442">
    <property type="protein sequence ID" value="KAH7280478.1"/>
    <property type="molecule type" value="Genomic_DNA"/>
</dbReference>
<feature type="region of interest" description="Disordered" evidence="6">
    <location>
        <begin position="1"/>
        <end position="26"/>
    </location>
</feature>
<accession>A0A8T2QA41</accession>
<sequence>MSSLKNAIRRRAHNERSQPSQRQKYGLLEKHKDYVLRAQDFHRKEDAIKKLKEKAANRNPDEFYYKMINTRTVDGVHRPETIAKQYTHEELMLMKTQDVGYILRKAQSEQKKVERLQSTLHSTEQPLVNKHTYFIEDREAAKEIRAHVISDQSHGHVIGTKLPKRIRKLRDTAYDELKQRTDRSAKLRSMVFTMEMQKAAMGKGRKRKLGTDERGEHIFKWHKERKR</sequence>